<dbReference type="FunFam" id="1.10.238.10:FF:000063">
    <property type="entry name" value="Voltage-dependent N-type calcium channel subunit alpha"/>
    <property type="match status" value="1"/>
</dbReference>
<feature type="region of interest" description="Disordered" evidence="15">
    <location>
        <begin position="584"/>
        <end position="629"/>
    </location>
</feature>
<dbReference type="InterPro" id="IPR002077">
    <property type="entry name" value="VDCCAlpha1"/>
</dbReference>
<keyword evidence="19" id="KW-1185">Reference proteome</keyword>
<dbReference type="Gene3D" id="1.10.287.70">
    <property type="match status" value="1"/>
</dbReference>
<keyword evidence="11" id="KW-0406">Ion transport</keyword>
<keyword evidence="13" id="KW-0407">Ion channel</keyword>
<dbReference type="InterPro" id="IPR031649">
    <property type="entry name" value="GPHH_dom"/>
</dbReference>
<keyword evidence="10 16" id="KW-1133">Transmembrane helix</keyword>
<keyword evidence="2" id="KW-0813">Transport</keyword>
<dbReference type="Gene3D" id="1.20.120.350">
    <property type="entry name" value="Voltage-gated potassium channels. Chain C"/>
    <property type="match status" value="1"/>
</dbReference>
<evidence type="ECO:0000256" key="2">
    <source>
        <dbReference type="ARBA" id="ARBA00022448"/>
    </source>
</evidence>
<dbReference type="InterPro" id="IPR027359">
    <property type="entry name" value="Volt_channel_dom_sf"/>
</dbReference>
<dbReference type="InterPro" id="IPR005821">
    <property type="entry name" value="Ion_trans_dom"/>
</dbReference>
<dbReference type="AlphaFoldDB" id="A0A8S3YNP5"/>
<sequence length="811" mass="92520">YAGESLSYSGALDHLNIVFTGVFALEFVLKLAAFRFKNYFGDAWNVFDFIIVLGSFIDIIYGEVSPGKAFISINFFRLFRVMRLIKLLSRGEGIRTLLWTFIKSFQALPYVALLIVMLFFIYAVIGMQIFGRIKLDMETEIHHNNNFQTFPHAVLVLFPCSDKDTVLCDPAADHMMNATDDKPHTCGNDFAYVYFISFYALCSFLIINLFVAVIMDNFDYLTRDWSILGPHHLDEFVRLWSEYDPEAKGRIKHLDVVTLLRKISPPLGFGKLCPHRVACKRLVSMNMPLNSDGTVMFNATLFALVRTSLKIKTEGNIDQANEELRAVIKKIWKRTSPKLLDQVVPPAGRDDDVTVGKFYATFLIQDYFRRFKKRKEQMVKIQKGQEHTNALQAGLRAVHDLGPEIRRAISGNLDEEEQLDKDVEEPMHRRNHPFFGNAVSAMVGGRPIMPFLTHTQSLKGIKAQQTANFTPVIAVSTAATKLLGVSLCFVICVIFFFFHVHPKTQMRCPENDDVLDNEVMEDQGEEEEVPGGEDEDLESVTVDSVSSKPQIIDGQIPNSSIPDRPVDKAKPMTQGIYVYRDLPQEDSDFEREHTPPSPPPRRLSRKGASLKLRCIGKQSSDENPLMRRPLRIPNHHNYQVCTRLVNFVRNLGHRQNRDAQDSQLQQRDDDDDSTADPELSTHPHRPVGRGPLIIPASVQQQQYRLQHQRNNAETLVAKVLQDEGLNRWIDPQFFQREIAEATNMTQEEMNIAARELIRQSRQMGHSYESDVPLSSPNSDTSTNYRWFPSSQQQKDTSDLINRHALVNMTSL</sequence>
<keyword evidence="7" id="KW-0677">Repeat</keyword>
<feature type="region of interest" description="Disordered" evidence="15">
    <location>
        <begin position="521"/>
        <end position="569"/>
    </location>
</feature>
<dbReference type="PRINTS" id="PR00167">
    <property type="entry name" value="CACHANNEL"/>
</dbReference>
<reference evidence="18" key="1">
    <citation type="submission" date="2021-04" db="EMBL/GenBank/DDBJ databases">
        <authorList>
            <consortium name="Molecular Ecology Group"/>
        </authorList>
    </citation>
    <scope>NUCLEOTIDE SEQUENCE</scope>
</reference>
<dbReference type="SMART" id="SM01062">
    <property type="entry name" value="Ca_chan_IQ"/>
    <property type="match status" value="1"/>
</dbReference>
<evidence type="ECO:0000256" key="16">
    <source>
        <dbReference type="SAM" id="Phobius"/>
    </source>
</evidence>
<gene>
    <name evidence="18" type="ORF">CUNI_LOCUS1534</name>
</gene>
<keyword evidence="9 14" id="KW-0851">Voltage-gated channel</keyword>
<feature type="transmembrane region" description="Helical" evidence="16">
    <location>
        <begin position="191"/>
        <end position="215"/>
    </location>
</feature>
<proteinExistence type="inferred from homology"/>
<comment type="caution">
    <text evidence="18">The sequence shown here is derived from an EMBL/GenBank/DDBJ whole genome shotgun (WGS) entry which is preliminary data.</text>
</comment>
<dbReference type="GO" id="GO:0046872">
    <property type="term" value="F:metal ion binding"/>
    <property type="evidence" value="ECO:0007669"/>
    <property type="project" value="UniProtKB-KW"/>
</dbReference>
<evidence type="ECO:0000313" key="18">
    <source>
        <dbReference type="EMBL" id="CAG5115976.1"/>
    </source>
</evidence>
<evidence type="ECO:0000313" key="19">
    <source>
        <dbReference type="Proteomes" id="UP000678393"/>
    </source>
</evidence>
<dbReference type="Proteomes" id="UP000678393">
    <property type="component" value="Unassembled WGS sequence"/>
</dbReference>
<evidence type="ECO:0000256" key="9">
    <source>
        <dbReference type="ARBA" id="ARBA00022882"/>
    </source>
</evidence>
<keyword evidence="5 16" id="KW-0812">Transmembrane</keyword>
<feature type="domain" description="Voltage-dependent calcium channel alpha-1 subunit IQ" evidence="17">
    <location>
        <begin position="350"/>
        <end position="384"/>
    </location>
</feature>
<keyword evidence="12 16" id="KW-0472">Membrane</keyword>
<name>A0A8S3YNP5_9EUPU</name>
<keyword evidence="6" id="KW-0479">Metal-binding</keyword>
<dbReference type="Gene3D" id="6.10.250.2180">
    <property type="match status" value="1"/>
</dbReference>
<keyword evidence="4 14" id="KW-0107">Calcium channel</keyword>
<keyword evidence="8 14" id="KW-0106">Calcium</keyword>
<evidence type="ECO:0000256" key="13">
    <source>
        <dbReference type="ARBA" id="ARBA00023303"/>
    </source>
</evidence>
<evidence type="ECO:0000256" key="7">
    <source>
        <dbReference type="ARBA" id="ARBA00022737"/>
    </source>
</evidence>
<evidence type="ECO:0000256" key="6">
    <source>
        <dbReference type="ARBA" id="ARBA00022723"/>
    </source>
</evidence>
<dbReference type="Pfam" id="PF00520">
    <property type="entry name" value="Ion_trans"/>
    <property type="match status" value="1"/>
</dbReference>
<evidence type="ECO:0000256" key="1">
    <source>
        <dbReference type="ARBA" id="ARBA00004141"/>
    </source>
</evidence>
<dbReference type="OrthoDB" id="431720at2759"/>
<dbReference type="InterPro" id="IPR014873">
    <property type="entry name" value="VDCC_a1su_IQ"/>
</dbReference>
<comment type="similarity">
    <text evidence="14">Belongs to the calcium channel alpha-1 subunit (TC 1.A.1.11) family.</text>
</comment>
<evidence type="ECO:0000256" key="12">
    <source>
        <dbReference type="ARBA" id="ARBA00023136"/>
    </source>
</evidence>
<dbReference type="GO" id="GO:0008331">
    <property type="term" value="F:high voltage-gated calcium channel activity"/>
    <property type="evidence" value="ECO:0007669"/>
    <property type="project" value="TreeGrafter"/>
</dbReference>
<evidence type="ECO:0000256" key="14">
    <source>
        <dbReference type="RuleBase" id="RU003808"/>
    </source>
</evidence>
<dbReference type="SUPFAM" id="SSF81324">
    <property type="entry name" value="Voltage-gated potassium channels"/>
    <property type="match status" value="1"/>
</dbReference>
<evidence type="ECO:0000256" key="5">
    <source>
        <dbReference type="ARBA" id="ARBA00022692"/>
    </source>
</evidence>
<organism evidence="18 19">
    <name type="scientific">Candidula unifasciata</name>
    <dbReference type="NCBI Taxonomy" id="100452"/>
    <lineage>
        <taxon>Eukaryota</taxon>
        <taxon>Metazoa</taxon>
        <taxon>Spiralia</taxon>
        <taxon>Lophotrochozoa</taxon>
        <taxon>Mollusca</taxon>
        <taxon>Gastropoda</taxon>
        <taxon>Heterobranchia</taxon>
        <taxon>Euthyneura</taxon>
        <taxon>Panpulmonata</taxon>
        <taxon>Eupulmonata</taxon>
        <taxon>Stylommatophora</taxon>
        <taxon>Helicina</taxon>
        <taxon>Helicoidea</taxon>
        <taxon>Geomitridae</taxon>
        <taxon>Candidula</taxon>
    </lineage>
</organism>
<feature type="compositionally biased region" description="Acidic residues" evidence="15">
    <location>
        <begin position="521"/>
        <end position="538"/>
    </location>
</feature>
<evidence type="ECO:0000256" key="15">
    <source>
        <dbReference type="SAM" id="MobiDB-lite"/>
    </source>
</evidence>
<feature type="transmembrane region" description="Helical" evidence="16">
    <location>
        <begin position="110"/>
        <end position="130"/>
    </location>
</feature>
<feature type="non-terminal residue" evidence="18">
    <location>
        <position position="811"/>
    </location>
</feature>
<dbReference type="EMBL" id="CAJHNH020000192">
    <property type="protein sequence ID" value="CAG5115976.1"/>
    <property type="molecule type" value="Genomic_DNA"/>
</dbReference>
<dbReference type="InterPro" id="IPR050599">
    <property type="entry name" value="VDCC_alpha-1_subunit"/>
</dbReference>
<evidence type="ECO:0000256" key="4">
    <source>
        <dbReference type="ARBA" id="ARBA00022673"/>
    </source>
</evidence>
<evidence type="ECO:0000256" key="8">
    <source>
        <dbReference type="ARBA" id="ARBA00022837"/>
    </source>
</evidence>
<evidence type="ECO:0000259" key="17">
    <source>
        <dbReference type="SMART" id="SM01062"/>
    </source>
</evidence>
<dbReference type="PANTHER" id="PTHR45628:SF1">
    <property type="entry name" value="VOLTAGE-DEPENDENT CALCIUM CHANNEL TYPE D SUBUNIT ALPHA-1"/>
    <property type="match status" value="1"/>
</dbReference>
<dbReference type="PANTHER" id="PTHR45628">
    <property type="entry name" value="VOLTAGE-DEPENDENT CALCIUM CHANNEL TYPE A SUBUNIT ALPHA-1"/>
    <property type="match status" value="1"/>
</dbReference>
<keyword evidence="3 14" id="KW-0109">Calcium transport</keyword>
<evidence type="ECO:0000256" key="10">
    <source>
        <dbReference type="ARBA" id="ARBA00022989"/>
    </source>
</evidence>
<feature type="transmembrane region" description="Helical" evidence="16">
    <location>
        <begin position="482"/>
        <end position="500"/>
    </location>
</feature>
<dbReference type="GO" id="GO:0005891">
    <property type="term" value="C:voltage-gated calcium channel complex"/>
    <property type="evidence" value="ECO:0007669"/>
    <property type="project" value="InterPro"/>
</dbReference>
<accession>A0A8S3YNP5</accession>
<evidence type="ECO:0000256" key="11">
    <source>
        <dbReference type="ARBA" id="ARBA00023065"/>
    </source>
</evidence>
<evidence type="ECO:0000256" key="3">
    <source>
        <dbReference type="ARBA" id="ARBA00022568"/>
    </source>
</evidence>
<feature type="region of interest" description="Disordered" evidence="15">
    <location>
        <begin position="656"/>
        <end position="691"/>
    </location>
</feature>
<dbReference type="Pfam" id="PF08763">
    <property type="entry name" value="Ca_chan_IQ"/>
    <property type="match status" value="1"/>
</dbReference>
<comment type="subcellular location">
    <subcellularLocation>
        <location evidence="1 14">Membrane</location>
        <topology evidence="1 14">Multi-pass membrane protein</topology>
    </subcellularLocation>
</comment>
<dbReference type="Pfam" id="PF16905">
    <property type="entry name" value="GPHH"/>
    <property type="match status" value="1"/>
</dbReference>
<feature type="transmembrane region" description="Helical" evidence="16">
    <location>
        <begin position="15"/>
        <end position="34"/>
    </location>
</feature>
<dbReference type="GO" id="GO:0098703">
    <property type="term" value="P:calcium ion import across plasma membrane"/>
    <property type="evidence" value="ECO:0007669"/>
    <property type="project" value="TreeGrafter"/>
</dbReference>
<protein>
    <recommendedName>
        <fullName evidence="17">Voltage-dependent calcium channel alpha-1 subunit IQ domain-containing protein</fullName>
    </recommendedName>
</protein>